<dbReference type="AlphaFoldDB" id="A0A0R1UXK5"/>
<feature type="region of interest" description="Disordered" evidence="1">
    <location>
        <begin position="100"/>
        <end position="119"/>
    </location>
</feature>
<dbReference type="PATRIC" id="fig|1423801.4.peg.1444"/>
<dbReference type="Pfam" id="PF06946">
    <property type="entry name" value="Phage_holin_5_1"/>
    <property type="match status" value="1"/>
</dbReference>
<dbReference type="EMBL" id="AZFQ01000052">
    <property type="protein sequence ID" value="KRL97428.1"/>
    <property type="molecule type" value="Genomic_DNA"/>
</dbReference>
<organism evidence="3 4">
    <name type="scientific">Liquorilactobacillus satsumensis DSM 16230 = JCM 12392</name>
    <dbReference type="NCBI Taxonomy" id="1423801"/>
    <lineage>
        <taxon>Bacteria</taxon>
        <taxon>Bacillati</taxon>
        <taxon>Bacillota</taxon>
        <taxon>Bacilli</taxon>
        <taxon>Lactobacillales</taxon>
        <taxon>Lactobacillaceae</taxon>
        <taxon>Liquorilactobacillus</taxon>
    </lineage>
</organism>
<keyword evidence="4" id="KW-1185">Reference proteome</keyword>
<evidence type="ECO:0000313" key="3">
    <source>
        <dbReference type="EMBL" id="KRL97428.1"/>
    </source>
</evidence>
<dbReference type="STRING" id="1423801.FD50_GL001409"/>
<dbReference type="OrthoDB" id="2144084at2"/>
<feature type="transmembrane region" description="Helical" evidence="2">
    <location>
        <begin position="7"/>
        <end position="27"/>
    </location>
</feature>
<dbReference type="GeneID" id="98308708"/>
<protein>
    <recommendedName>
        <fullName evidence="5">Holin</fullName>
    </recommendedName>
</protein>
<feature type="compositionally biased region" description="Basic and acidic residues" evidence="1">
    <location>
        <begin position="107"/>
        <end position="119"/>
    </location>
</feature>
<name>A0A0R1UXK5_9LACO</name>
<evidence type="ECO:0000313" key="4">
    <source>
        <dbReference type="Proteomes" id="UP000051166"/>
    </source>
</evidence>
<dbReference type="InterPro" id="IPR009708">
    <property type="entry name" value="Phage_A118_holin/antiholin"/>
</dbReference>
<keyword evidence="2" id="KW-0472">Membrane</keyword>
<evidence type="ECO:0000256" key="1">
    <source>
        <dbReference type="SAM" id="MobiDB-lite"/>
    </source>
</evidence>
<sequence>MDILKNLLGSGTNATVGLTVIVTWVLVQVVKPVVKNQKYLPLVSVVVGGIAGLVIAMQSKDASLLSDVVLGIVAGFAATGVNETFTKSFNEVIGTTTQKIAGSVNDPEEKKEETPTQNK</sequence>
<dbReference type="RefSeq" id="WP_056961221.1">
    <property type="nucleotide sequence ID" value="NZ_AZFQ01000052.1"/>
</dbReference>
<keyword evidence="2" id="KW-1133">Transmembrane helix</keyword>
<gene>
    <name evidence="3" type="ORF">FD50_GL001409</name>
</gene>
<keyword evidence="2" id="KW-0812">Transmembrane</keyword>
<feature type="transmembrane region" description="Helical" evidence="2">
    <location>
        <begin position="39"/>
        <end position="57"/>
    </location>
</feature>
<proteinExistence type="predicted"/>
<dbReference type="Proteomes" id="UP000051166">
    <property type="component" value="Unassembled WGS sequence"/>
</dbReference>
<evidence type="ECO:0000256" key="2">
    <source>
        <dbReference type="SAM" id="Phobius"/>
    </source>
</evidence>
<comment type="caution">
    <text evidence="3">The sequence shown here is derived from an EMBL/GenBank/DDBJ whole genome shotgun (WGS) entry which is preliminary data.</text>
</comment>
<accession>A0A0R1UXK5</accession>
<evidence type="ECO:0008006" key="5">
    <source>
        <dbReference type="Google" id="ProtNLM"/>
    </source>
</evidence>
<reference evidence="3 4" key="1">
    <citation type="journal article" date="2015" name="Genome Announc.">
        <title>Expanding the biotechnology potential of lactobacilli through comparative genomics of 213 strains and associated genera.</title>
        <authorList>
            <person name="Sun Z."/>
            <person name="Harris H.M."/>
            <person name="McCann A."/>
            <person name="Guo C."/>
            <person name="Argimon S."/>
            <person name="Zhang W."/>
            <person name="Yang X."/>
            <person name="Jeffery I.B."/>
            <person name="Cooney J.C."/>
            <person name="Kagawa T.F."/>
            <person name="Liu W."/>
            <person name="Song Y."/>
            <person name="Salvetti E."/>
            <person name="Wrobel A."/>
            <person name="Rasinkangas P."/>
            <person name="Parkhill J."/>
            <person name="Rea M.C."/>
            <person name="O'Sullivan O."/>
            <person name="Ritari J."/>
            <person name="Douillard F.P."/>
            <person name="Paul Ross R."/>
            <person name="Yang R."/>
            <person name="Briner A.E."/>
            <person name="Felis G.E."/>
            <person name="de Vos W.M."/>
            <person name="Barrangou R."/>
            <person name="Klaenhammer T.R."/>
            <person name="Caufield P.W."/>
            <person name="Cui Y."/>
            <person name="Zhang H."/>
            <person name="O'Toole P.W."/>
        </authorList>
    </citation>
    <scope>NUCLEOTIDE SEQUENCE [LARGE SCALE GENOMIC DNA]</scope>
    <source>
        <strain evidence="3 4">DSM 16230</strain>
    </source>
</reference>